<organism evidence="1 2">
    <name type="scientific">Jaapia argillacea MUCL 33604</name>
    <dbReference type="NCBI Taxonomy" id="933084"/>
    <lineage>
        <taxon>Eukaryota</taxon>
        <taxon>Fungi</taxon>
        <taxon>Dikarya</taxon>
        <taxon>Basidiomycota</taxon>
        <taxon>Agaricomycotina</taxon>
        <taxon>Agaricomycetes</taxon>
        <taxon>Agaricomycetidae</taxon>
        <taxon>Jaapiales</taxon>
        <taxon>Jaapiaceae</taxon>
        <taxon>Jaapia</taxon>
    </lineage>
</organism>
<accession>A0A067PPT3</accession>
<dbReference type="Proteomes" id="UP000027265">
    <property type="component" value="Unassembled WGS sequence"/>
</dbReference>
<name>A0A067PPT3_9AGAM</name>
<gene>
    <name evidence="1" type="ORF">JAAARDRAFT_49805</name>
</gene>
<proteinExistence type="predicted"/>
<dbReference type="EMBL" id="KL197734">
    <property type="protein sequence ID" value="KDQ53307.1"/>
    <property type="molecule type" value="Genomic_DNA"/>
</dbReference>
<dbReference type="HOGENOM" id="CLU_1408959_0_0_1"/>
<reference evidence="2" key="1">
    <citation type="journal article" date="2014" name="Proc. Natl. Acad. Sci. U.S.A.">
        <title>Extensive sampling of basidiomycete genomes demonstrates inadequacy of the white-rot/brown-rot paradigm for wood decay fungi.</title>
        <authorList>
            <person name="Riley R."/>
            <person name="Salamov A.A."/>
            <person name="Brown D.W."/>
            <person name="Nagy L.G."/>
            <person name="Floudas D."/>
            <person name="Held B.W."/>
            <person name="Levasseur A."/>
            <person name="Lombard V."/>
            <person name="Morin E."/>
            <person name="Otillar R."/>
            <person name="Lindquist E.A."/>
            <person name="Sun H."/>
            <person name="LaButti K.M."/>
            <person name="Schmutz J."/>
            <person name="Jabbour D."/>
            <person name="Luo H."/>
            <person name="Baker S.E."/>
            <person name="Pisabarro A.G."/>
            <person name="Walton J.D."/>
            <person name="Blanchette R.A."/>
            <person name="Henrissat B."/>
            <person name="Martin F."/>
            <person name="Cullen D."/>
            <person name="Hibbett D.S."/>
            <person name="Grigoriev I.V."/>
        </authorList>
    </citation>
    <scope>NUCLEOTIDE SEQUENCE [LARGE SCALE GENOMIC DNA]</scope>
    <source>
        <strain evidence="2">MUCL 33604</strain>
    </source>
</reference>
<protein>
    <submittedName>
        <fullName evidence="1">Uncharacterized protein</fullName>
    </submittedName>
</protein>
<keyword evidence="2" id="KW-1185">Reference proteome</keyword>
<dbReference type="InParanoid" id="A0A067PPT3"/>
<sequence>MTTSELRPTLDETRDRLKGTQEVTGLGLSALLASTKLWRLELCSSQKLHRKPLHRSQVSTLHFNLTRGKLKGSELSTVVAAHAEQSNQFDPLKADLTATRTSLHSEVARSTSLENNLAKALEHAPVSEEQVDELHKEDADSLFEGDRYFSLRVSLLLTTPCLSAWPRIQSPEALGVTALTLHYGALKLAESLL</sequence>
<evidence type="ECO:0000313" key="2">
    <source>
        <dbReference type="Proteomes" id="UP000027265"/>
    </source>
</evidence>
<evidence type="ECO:0000313" key="1">
    <source>
        <dbReference type="EMBL" id="KDQ53307.1"/>
    </source>
</evidence>
<dbReference type="AlphaFoldDB" id="A0A067PPT3"/>